<organism evidence="2 3">
    <name type="scientific">Engelhardtia mirabilis</name>
    <dbReference type="NCBI Taxonomy" id="2528011"/>
    <lineage>
        <taxon>Bacteria</taxon>
        <taxon>Pseudomonadati</taxon>
        <taxon>Planctomycetota</taxon>
        <taxon>Planctomycetia</taxon>
        <taxon>Planctomycetia incertae sedis</taxon>
        <taxon>Engelhardtia</taxon>
    </lineage>
</organism>
<feature type="chain" id="PRO_5021822589" description="AhpC/TSA family protein" evidence="1">
    <location>
        <begin position="26"/>
        <end position="332"/>
    </location>
</feature>
<reference evidence="2 3" key="1">
    <citation type="submission" date="2019-02" db="EMBL/GenBank/DDBJ databases">
        <title>Deep-cultivation of Planctomycetes and their phenomic and genomic characterization uncovers novel biology.</title>
        <authorList>
            <person name="Wiegand S."/>
            <person name="Jogler M."/>
            <person name="Boedeker C."/>
            <person name="Pinto D."/>
            <person name="Vollmers J."/>
            <person name="Rivas-Marin E."/>
            <person name="Kohn T."/>
            <person name="Peeters S.H."/>
            <person name="Heuer A."/>
            <person name="Rast P."/>
            <person name="Oberbeckmann S."/>
            <person name="Bunk B."/>
            <person name="Jeske O."/>
            <person name="Meyerdierks A."/>
            <person name="Storesund J.E."/>
            <person name="Kallscheuer N."/>
            <person name="Luecker S."/>
            <person name="Lage O.M."/>
            <person name="Pohl T."/>
            <person name="Merkel B.J."/>
            <person name="Hornburger P."/>
            <person name="Mueller R.-W."/>
            <person name="Bruemmer F."/>
            <person name="Labrenz M."/>
            <person name="Spormann A.M."/>
            <person name="Op den Camp H."/>
            <person name="Overmann J."/>
            <person name="Amann R."/>
            <person name="Jetten M.S.M."/>
            <person name="Mascher T."/>
            <person name="Medema M.H."/>
            <person name="Devos D.P."/>
            <person name="Kaster A.-K."/>
            <person name="Ovreas L."/>
            <person name="Rohde M."/>
            <person name="Galperin M.Y."/>
            <person name="Jogler C."/>
        </authorList>
    </citation>
    <scope>NUCLEOTIDE SEQUENCE [LARGE SCALE GENOMIC DNA]</scope>
    <source>
        <strain evidence="2 3">Pla133</strain>
    </source>
</reference>
<evidence type="ECO:0000313" key="3">
    <source>
        <dbReference type="Proteomes" id="UP000316921"/>
    </source>
</evidence>
<evidence type="ECO:0000256" key="1">
    <source>
        <dbReference type="SAM" id="SignalP"/>
    </source>
</evidence>
<gene>
    <name evidence="2" type="ORF">Pla133_20400</name>
</gene>
<dbReference type="AlphaFoldDB" id="A0A518BJ22"/>
<evidence type="ECO:0000313" key="2">
    <source>
        <dbReference type="EMBL" id="QDU66964.1"/>
    </source>
</evidence>
<feature type="signal peptide" evidence="1">
    <location>
        <begin position="1"/>
        <end position="25"/>
    </location>
</feature>
<accession>A0A518BJ22</accession>
<dbReference type="Gene3D" id="3.40.30.10">
    <property type="entry name" value="Glutaredoxin"/>
    <property type="match status" value="1"/>
</dbReference>
<keyword evidence="3" id="KW-1185">Reference proteome</keyword>
<keyword evidence="1" id="KW-0732">Signal</keyword>
<dbReference type="Proteomes" id="UP000316921">
    <property type="component" value="Chromosome"/>
</dbReference>
<protein>
    <recommendedName>
        <fullName evidence="4">AhpC/TSA family protein</fullName>
    </recommendedName>
</protein>
<proteinExistence type="predicted"/>
<dbReference type="EMBL" id="CP036287">
    <property type="protein sequence ID" value="QDU66964.1"/>
    <property type="molecule type" value="Genomic_DNA"/>
</dbReference>
<dbReference type="RefSeq" id="WP_145064760.1">
    <property type="nucleotide sequence ID" value="NZ_CP036287.1"/>
</dbReference>
<name>A0A518BJ22_9BACT</name>
<evidence type="ECO:0008006" key="4">
    <source>
        <dbReference type="Google" id="ProtNLM"/>
    </source>
</evidence>
<dbReference type="InterPro" id="IPR036249">
    <property type="entry name" value="Thioredoxin-like_sf"/>
</dbReference>
<sequence precursor="true">MFLHTLAAPARAAAAALALSALCPAQVGMEMIEPPLREFGNTAAAEYQDYLGRAVLLVFVQPGEQTSDQLVSHLNVLVDTYGSRGLSVVAVTPEDDEAELRTWIEVRQAKFGFALMRGEELQRFALIASYPHALLVDPAGTVGWSGYGGQVTADVIAPHITGALPRPMFDWPRDADKVAQEIRKGRLAQALEAATAVRSENGDLGTELVESVKGLVTFRVERLRAARASGDYARVLNEGDDTVRMLEGLPQAADVEALVEEVEGDDAAVEIAGAQRDVARLRGRFDKLKKKRDADSLVSKFERLAADNVDNHAGEDAKRALDELKRLRIGLQ</sequence>
<dbReference type="SUPFAM" id="SSF52833">
    <property type="entry name" value="Thioredoxin-like"/>
    <property type="match status" value="1"/>
</dbReference>
<dbReference type="KEGG" id="pbap:Pla133_20400"/>